<dbReference type="SUPFAM" id="SSF46785">
    <property type="entry name" value="Winged helix' DNA-binding domain"/>
    <property type="match status" value="1"/>
</dbReference>
<dbReference type="RefSeq" id="WP_073102983.1">
    <property type="nucleotide sequence ID" value="NZ_FQXE01000004.1"/>
</dbReference>
<dbReference type="InterPro" id="IPR036388">
    <property type="entry name" value="WH-like_DNA-bd_sf"/>
</dbReference>
<keyword evidence="6" id="KW-1185">Reference proteome</keyword>
<dbReference type="EMBL" id="FQXE01000004">
    <property type="protein sequence ID" value="SHH72653.1"/>
    <property type="molecule type" value="Genomic_DNA"/>
</dbReference>
<dbReference type="Pfam" id="PF00392">
    <property type="entry name" value="GntR"/>
    <property type="match status" value="1"/>
</dbReference>
<feature type="domain" description="HTH gntR-type" evidence="4">
    <location>
        <begin position="41"/>
        <end position="110"/>
    </location>
</feature>
<evidence type="ECO:0000256" key="1">
    <source>
        <dbReference type="ARBA" id="ARBA00023015"/>
    </source>
</evidence>
<dbReference type="PANTHER" id="PTHR44846">
    <property type="entry name" value="MANNOSYL-D-GLYCERATE TRANSPORT/METABOLISM SYSTEM REPRESSOR MNGR-RELATED"/>
    <property type="match status" value="1"/>
</dbReference>
<dbReference type="Gene3D" id="1.10.10.10">
    <property type="entry name" value="Winged helix-like DNA-binding domain superfamily/Winged helix DNA-binding domain"/>
    <property type="match status" value="1"/>
</dbReference>
<name>A0A1M5VCK8_9BURK</name>
<dbReference type="PRINTS" id="PR00035">
    <property type="entry name" value="HTHGNTR"/>
</dbReference>
<dbReference type="OrthoDB" id="6626198at2"/>
<dbReference type="Gene3D" id="3.40.1410.10">
    <property type="entry name" value="Chorismate lyase-like"/>
    <property type="match status" value="1"/>
</dbReference>
<dbReference type="PROSITE" id="PS50949">
    <property type="entry name" value="HTH_GNTR"/>
    <property type="match status" value="1"/>
</dbReference>
<organism evidence="5 6">
    <name type="scientific">Pollutimonas bauzanensis</name>
    <dbReference type="NCBI Taxonomy" id="658167"/>
    <lineage>
        <taxon>Bacteria</taxon>
        <taxon>Pseudomonadati</taxon>
        <taxon>Pseudomonadota</taxon>
        <taxon>Betaproteobacteria</taxon>
        <taxon>Burkholderiales</taxon>
        <taxon>Alcaligenaceae</taxon>
        <taxon>Pollutimonas</taxon>
    </lineage>
</organism>
<keyword evidence="1" id="KW-0805">Transcription regulation</keyword>
<proteinExistence type="predicted"/>
<dbReference type="SUPFAM" id="SSF64288">
    <property type="entry name" value="Chorismate lyase-like"/>
    <property type="match status" value="1"/>
</dbReference>
<dbReference type="SMART" id="SM00866">
    <property type="entry name" value="UTRA"/>
    <property type="match status" value="1"/>
</dbReference>
<evidence type="ECO:0000313" key="5">
    <source>
        <dbReference type="EMBL" id="SHH72653.1"/>
    </source>
</evidence>
<dbReference type="AlphaFoldDB" id="A0A1M5VCK8"/>
<sequence length="276" mass="30701">MVDSSVTPGARRRAKRAPRARGAASALDLTLLGDLDEGLPVPLYVQLAEKFAAYIRQAGDLAVGTCLPSENQCLEFFRVSRPTVRQAMAELSAQGLIRRERGRGTFVQNARIEHDITHVFEEDMRAKGRTVTFRVLENIQMPAPSRLVGVFDAADRAGLRRIRRVRSLSGRPISLEDRYIPARYAEMLDEKLLTGSSIFLLLRRWAQAGTIRCVNAVRSELAGEEIIELLGVPPGTPVLVRETSYYGAHSTPLMYSSVSFLGPSYQFCFETEMKIA</sequence>
<dbReference type="GO" id="GO:0003677">
    <property type="term" value="F:DNA binding"/>
    <property type="evidence" value="ECO:0007669"/>
    <property type="project" value="UniProtKB-KW"/>
</dbReference>
<dbReference type="InterPro" id="IPR036390">
    <property type="entry name" value="WH_DNA-bd_sf"/>
</dbReference>
<accession>A0A1M5VCK8</accession>
<reference evidence="5 6" key="1">
    <citation type="submission" date="2016-11" db="EMBL/GenBank/DDBJ databases">
        <authorList>
            <person name="Jaros S."/>
            <person name="Januszkiewicz K."/>
            <person name="Wedrychowicz H."/>
        </authorList>
    </citation>
    <scope>NUCLEOTIDE SEQUENCE [LARGE SCALE GENOMIC DNA]</scope>
    <source>
        <strain evidence="5 6">CGMCC 1.10190</strain>
    </source>
</reference>
<dbReference type="Pfam" id="PF07702">
    <property type="entry name" value="UTRA"/>
    <property type="match status" value="1"/>
</dbReference>
<evidence type="ECO:0000256" key="3">
    <source>
        <dbReference type="ARBA" id="ARBA00023163"/>
    </source>
</evidence>
<keyword evidence="3" id="KW-0804">Transcription</keyword>
<evidence type="ECO:0000313" key="6">
    <source>
        <dbReference type="Proteomes" id="UP000184226"/>
    </source>
</evidence>
<dbReference type="InterPro" id="IPR050679">
    <property type="entry name" value="Bact_HTH_transcr_reg"/>
</dbReference>
<dbReference type="InterPro" id="IPR011663">
    <property type="entry name" value="UTRA"/>
</dbReference>
<dbReference type="SMART" id="SM00345">
    <property type="entry name" value="HTH_GNTR"/>
    <property type="match status" value="1"/>
</dbReference>
<evidence type="ECO:0000259" key="4">
    <source>
        <dbReference type="PROSITE" id="PS50949"/>
    </source>
</evidence>
<dbReference type="STRING" id="658167.SAMN04488135_104321"/>
<dbReference type="CDD" id="cd07377">
    <property type="entry name" value="WHTH_GntR"/>
    <property type="match status" value="1"/>
</dbReference>
<dbReference type="GO" id="GO:0045892">
    <property type="term" value="P:negative regulation of DNA-templated transcription"/>
    <property type="evidence" value="ECO:0007669"/>
    <property type="project" value="TreeGrafter"/>
</dbReference>
<dbReference type="GO" id="GO:0003700">
    <property type="term" value="F:DNA-binding transcription factor activity"/>
    <property type="evidence" value="ECO:0007669"/>
    <property type="project" value="InterPro"/>
</dbReference>
<evidence type="ECO:0000256" key="2">
    <source>
        <dbReference type="ARBA" id="ARBA00023125"/>
    </source>
</evidence>
<protein>
    <submittedName>
        <fullName evidence="5">Transcriptional regulator, GntR family</fullName>
    </submittedName>
</protein>
<dbReference type="InterPro" id="IPR000524">
    <property type="entry name" value="Tscrpt_reg_HTH_GntR"/>
</dbReference>
<keyword evidence="2" id="KW-0238">DNA-binding</keyword>
<gene>
    <name evidence="5" type="ORF">SAMN04488135_104321</name>
</gene>
<dbReference type="Proteomes" id="UP000184226">
    <property type="component" value="Unassembled WGS sequence"/>
</dbReference>
<dbReference type="PANTHER" id="PTHR44846:SF1">
    <property type="entry name" value="MANNOSYL-D-GLYCERATE TRANSPORT_METABOLISM SYSTEM REPRESSOR MNGR-RELATED"/>
    <property type="match status" value="1"/>
</dbReference>
<dbReference type="InterPro" id="IPR028978">
    <property type="entry name" value="Chorismate_lyase_/UTRA_dom_sf"/>
</dbReference>